<organism evidence="3">
    <name type="scientific">Ciona intestinalis</name>
    <name type="common">Transparent sea squirt</name>
    <name type="synonym">Ascidia intestinalis</name>
    <dbReference type="NCBI Taxonomy" id="7719"/>
    <lineage>
        <taxon>Eukaryota</taxon>
        <taxon>Metazoa</taxon>
        <taxon>Chordata</taxon>
        <taxon>Tunicata</taxon>
        <taxon>Ascidiacea</taxon>
        <taxon>Phlebobranchia</taxon>
        <taxon>Cionidae</taxon>
        <taxon>Ciona</taxon>
    </lineage>
</organism>
<dbReference type="AlphaFoldDB" id="Q66NT3"/>
<keyword evidence="1" id="KW-0677">Repeat</keyword>
<dbReference type="InterPro" id="IPR013320">
    <property type="entry name" value="ConA-like_dom_sf"/>
</dbReference>
<accession>Q66NT3</accession>
<feature type="non-terminal residue" evidence="3">
    <location>
        <position position="221"/>
    </location>
</feature>
<name>Q66NT3_CIOIN</name>
<evidence type="ECO:0000259" key="2">
    <source>
        <dbReference type="SMART" id="SM00210"/>
    </source>
</evidence>
<dbReference type="InterPro" id="IPR048287">
    <property type="entry name" value="TSPN-like_N"/>
</dbReference>
<dbReference type="Pfam" id="PF02210">
    <property type="entry name" value="Laminin_G_2"/>
    <property type="match status" value="1"/>
</dbReference>
<proteinExistence type="predicted"/>
<evidence type="ECO:0000313" key="3">
    <source>
        <dbReference type="EMBL" id="AAU04365.1"/>
    </source>
</evidence>
<dbReference type="EMBL" id="AY667312">
    <property type="protein sequence ID" value="AAU04365.1"/>
    <property type="molecule type" value="Genomic_DNA"/>
</dbReference>
<dbReference type="SMART" id="SM00210">
    <property type="entry name" value="TSPN"/>
    <property type="match status" value="1"/>
</dbReference>
<protein>
    <submittedName>
        <fullName evidence="3">Col5a1</fullName>
    </submittedName>
</protein>
<feature type="domain" description="Thrombospondin-like N-terminal" evidence="2">
    <location>
        <begin position="45"/>
        <end position="218"/>
    </location>
</feature>
<dbReference type="Gene3D" id="2.60.120.200">
    <property type="match status" value="1"/>
</dbReference>
<sequence>MGTSTSSIVTPQWGKQSALAAWLLCCISLAIIPNVQTARIDLLGRFKISTSLGVSLVPGSCANAKKRAAPRAAFKLSRNTQTTALPADYVFREFVQDGFPQEFSITAIIKPKVGVRNPFLLQMMHTDRWRQLGFTVGEEPEFLYRTDTDVPHDYPTFSSVNLADGGWHKVAWSVYNENLQMWVDCVMVTQKRVRSDTTTQLNLEGVALLGKEPGTSGNGFV</sequence>
<dbReference type="SUPFAM" id="SSF49899">
    <property type="entry name" value="Concanavalin A-like lectins/glucanases"/>
    <property type="match status" value="1"/>
</dbReference>
<dbReference type="InterPro" id="IPR001791">
    <property type="entry name" value="Laminin_G"/>
</dbReference>
<evidence type="ECO:0000256" key="1">
    <source>
        <dbReference type="ARBA" id="ARBA00022737"/>
    </source>
</evidence>
<reference evidence="3" key="1">
    <citation type="journal article" date="2004" name="Genome Res.">
        <title>Intraspecies sequence comparisons for annotating genomes.</title>
        <authorList>
            <person name="Boffelli D."/>
            <person name="Weer C.V."/>
            <person name="Weng L."/>
            <person name="Lewis K.D."/>
            <person name="Shoukry M.I."/>
            <person name="Pachter L."/>
            <person name="Keys D.N."/>
            <person name="Rubin E.M."/>
        </authorList>
    </citation>
    <scope>NUCLEOTIDE SEQUENCE</scope>
    <source>
        <strain evidence="3">France 2</strain>
    </source>
</reference>